<keyword evidence="24" id="KW-1185">Reference proteome</keyword>
<dbReference type="InterPro" id="IPR014144">
    <property type="entry name" value="LigD_PE_domain"/>
</dbReference>
<evidence type="ECO:0000256" key="5">
    <source>
        <dbReference type="ARBA" id="ARBA00022695"/>
    </source>
</evidence>
<keyword evidence="5" id="KW-0548">Nucleotidyltransferase</keyword>
<keyword evidence="15" id="KW-0233">DNA recombination</keyword>
<keyword evidence="16" id="KW-0234">DNA repair</keyword>
<evidence type="ECO:0000256" key="10">
    <source>
        <dbReference type="ARBA" id="ARBA00022801"/>
    </source>
</evidence>
<evidence type="ECO:0000256" key="1">
    <source>
        <dbReference type="ARBA" id="ARBA00001936"/>
    </source>
</evidence>
<dbReference type="InterPro" id="IPR052171">
    <property type="entry name" value="NHEJ_LigD"/>
</dbReference>
<evidence type="ECO:0000256" key="3">
    <source>
        <dbReference type="ARBA" id="ARBA00022598"/>
    </source>
</evidence>
<dbReference type="EMBL" id="FWZX01000041">
    <property type="protein sequence ID" value="SMF80365.1"/>
    <property type="molecule type" value="Genomic_DNA"/>
</dbReference>
<dbReference type="GO" id="GO:0003677">
    <property type="term" value="F:DNA binding"/>
    <property type="evidence" value="ECO:0007669"/>
    <property type="project" value="UniProtKB-KW"/>
</dbReference>
<evidence type="ECO:0000256" key="19">
    <source>
        <dbReference type="ARBA" id="ARBA00029943"/>
    </source>
</evidence>
<keyword evidence="11" id="KW-0269">Exonuclease</keyword>
<evidence type="ECO:0000256" key="14">
    <source>
        <dbReference type="ARBA" id="ARBA00023125"/>
    </source>
</evidence>
<dbReference type="GO" id="GO:0006281">
    <property type="term" value="P:DNA repair"/>
    <property type="evidence" value="ECO:0007669"/>
    <property type="project" value="UniProtKB-KW"/>
</dbReference>
<evidence type="ECO:0000256" key="9">
    <source>
        <dbReference type="ARBA" id="ARBA00022763"/>
    </source>
</evidence>
<evidence type="ECO:0000256" key="4">
    <source>
        <dbReference type="ARBA" id="ARBA00022679"/>
    </source>
</evidence>
<evidence type="ECO:0000256" key="17">
    <source>
        <dbReference type="ARBA" id="ARBA00023211"/>
    </source>
</evidence>
<dbReference type="Gene3D" id="2.40.50.140">
    <property type="entry name" value="Nucleic acid-binding proteins"/>
    <property type="match status" value="1"/>
</dbReference>
<dbReference type="Gene3D" id="3.30.1490.70">
    <property type="match status" value="1"/>
</dbReference>
<dbReference type="InterPro" id="IPR014145">
    <property type="entry name" value="LigD_pol_dom"/>
</dbReference>
<dbReference type="SUPFAM" id="SSF56091">
    <property type="entry name" value="DNA ligase/mRNA capping enzyme, catalytic domain"/>
    <property type="match status" value="1"/>
</dbReference>
<feature type="region of interest" description="Disordered" evidence="21">
    <location>
        <begin position="178"/>
        <end position="211"/>
    </location>
</feature>
<evidence type="ECO:0000313" key="23">
    <source>
        <dbReference type="EMBL" id="SMF80365.1"/>
    </source>
</evidence>
<dbReference type="NCBIfam" id="TIGR02776">
    <property type="entry name" value="NHEJ_ligase_prk"/>
    <property type="match status" value="1"/>
</dbReference>
<comment type="cofactor">
    <cofactor evidence="1">
        <name>Mn(2+)</name>
        <dbReference type="ChEBI" id="CHEBI:29035"/>
    </cofactor>
</comment>
<feature type="region of interest" description="Disordered" evidence="21">
    <location>
        <begin position="1"/>
        <end position="24"/>
    </location>
</feature>
<evidence type="ECO:0000256" key="12">
    <source>
        <dbReference type="ARBA" id="ARBA00022840"/>
    </source>
</evidence>
<dbReference type="GO" id="GO:0003887">
    <property type="term" value="F:DNA-directed DNA polymerase activity"/>
    <property type="evidence" value="ECO:0007669"/>
    <property type="project" value="UniProtKB-KW"/>
</dbReference>
<feature type="domain" description="ATP-dependent DNA ligase family profile" evidence="22">
    <location>
        <begin position="299"/>
        <end position="390"/>
    </location>
</feature>
<keyword evidence="6" id="KW-0540">Nuclease</keyword>
<keyword evidence="10" id="KW-0378">Hydrolase</keyword>
<evidence type="ECO:0000259" key="22">
    <source>
        <dbReference type="PROSITE" id="PS50160"/>
    </source>
</evidence>
<name>A0A1Y6CPF6_9PROT</name>
<dbReference type="CDD" id="cd07906">
    <property type="entry name" value="Adenylation_DNA_ligase_LigD_LigC"/>
    <property type="match status" value="1"/>
</dbReference>
<dbReference type="CDD" id="cd07971">
    <property type="entry name" value="OBF_DNA_ligase_LigD"/>
    <property type="match status" value="1"/>
</dbReference>
<dbReference type="PANTHER" id="PTHR42705">
    <property type="entry name" value="BIFUNCTIONAL NON-HOMOLOGOUS END JOINING PROTEIN LIGD"/>
    <property type="match status" value="1"/>
</dbReference>
<evidence type="ECO:0000256" key="20">
    <source>
        <dbReference type="ARBA" id="ARBA00034003"/>
    </source>
</evidence>
<evidence type="ECO:0000256" key="7">
    <source>
        <dbReference type="ARBA" id="ARBA00022723"/>
    </source>
</evidence>
<evidence type="ECO:0000256" key="18">
    <source>
        <dbReference type="ARBA" id="ARBA00023268"/>
    </source>
</evidence>
<dbReference type="Pfam" id="PF04679">
    <property type="entry name" value="DNA_ligase_A_C"/>
    <property type="match status" value="1"/>
</dbReference>
<dbReference type="PROSITE" id="PS50160">
    <property type="entry name" value="DNA_LIGASE_A3"/>
    <property type="match status" value="1"/>
</dbReference>
<dbReference type="GO" id="GO:0004527">
    <property type="term" value="F:exonuclease activity"/>
    <property type="evidence" value="ECO:0007669"/>
    <property type="project" value="UniProtKB-KW"/>
</dbReference>
<dbReference type="InterPro" id="IPR014146">
    <property type="entry name" value="LigD_ligase_dom"/>
</dbReference>
<comment type="catalytic activity">
    <reaction evidence="20">
        <text>ATP + (deoxyribonucleotide)n-3'-hydroxyl + 5'-phospho-(deoxyribonucleotide)m = (deoxyribonucleotide)n+m + AMP + diphosphate.</text>
        <dbReference type="EC" id="6.5.1.1"/>
    </reaction>
</comment>
<dbReference type="GO" id="GO:0046872">
    <property type="term" value="F:metal ion binding"/>
    <property type="evidence" value="ECO:0007669"/>
    <property type="project" value="UniProtKB-KW"/>
</dbReference>
<keyword evidence="13" id="KW-0239">DNA-directed DNA polymerase</keyword>
<dbReference type="InterPro" id="IPR014143">
    <property type="entry name" value="NHEJ_ligase_prk"/>
</dbReference>
<sequence length="825" mass="90331">MAGLATYRRKRDFSKTGEPAGRKSRRQERFFIVQKHDASRLHYDFRLAIGGVLVSWAVTKGPSLDPSDKRLAVRTEDHPLDYAGFEGTIPEGQYGGGTVMLWDRGAFEAEGDPAEGVEAGRLKLVLHGERLKGGFALVRMRPRKGETRENWLLIKEKDEAVDRRRNLGRIDESVASGRSMAEISKEQPAARFRKGGKTGQKAGRPPACAGPQLATLVEDTPEGEGWLFETKFDGYRMLAACDGTAVRCHTRSGADWTDRFGPIAEALAELGLSESLLDGEVVVADAKGRSDFGALQRALKADPARLSYFVFDALRLDGEDLTGLPLRERKARLDEALEGVKRPLRLAAWIEGDGARAAAAACRQGQEGIVAKRADAPYRSRRTRDWLKIKCVKRQEFVVGGWSRSNRSRPFSSLLLGLHEPDGLHYAGRVGTGYDEAQLESLSKKLKRLSRKTPPFASLPSGIRRGARWVTPELVAEVRYSELTRDGLVRHAVFEGLREDKAAEEVGPERPAPPESKTKGEGEDDMVEIAGVTLSHPERVLFASMGVTKRALAEYFEAVAEAMLPQLQGRPVSLVRCPDGSRKECFFQKHAGPSLPEAIGRVSIAEKNGGRKDYLLIESTAALVGCAQIGALELHLWGSRRDRIERPDRLVLDLDPGEGVGFAAVRRAAVELAGILREAGLESAPLLTGGKGLHLVVALERRQDWPALAGFAKAFAGRMAELDPARFVATLSKARRDGRIFIDHFRNQRGATAICPFSPRAREGAPVAVPVSWSELEGIERANAFSLKAVRDDLAARQRAWRGIPGRQRLTAAGAARIGLALEEG</sequence>
<dbReference type="Gene3D" id="3.90.920.10">
    <property type="entry name" value="DNA primase, PRIM domain"/>
    <property type="match status" value="1"/>
</dbReference>
<evidence type="ECO:0000313" key="24">
    <source>
        <dbReference type="Proteomes" id="UP000192917"/>
    </source>
</evidence>
<dbReference type="NCBIfam" id="TIGR02778">
    <property type="entry name" value="ligD_pol"/>
    <property type="match status" value="1"/>
</dbReference>
<dbReference type="CDD" id="cd04862">
    <property type="entry name" value="PaeLigD_Pol_like"/>
    <property type="match status" value="1"/>
</dbReference>
<dbReference type="RefSeq" id="WP_085126474.1">
    <property type="nucleotide sequence ID" value="NZ_FWZX01000041.1"/>
</dbReference>
<organism evidence="23 24">
    <name type="scientific">Tistlia consotensis USBA 355</name>
    <dbReference type="NCBI Taxonomy" id="560819"/>
    <lineage>
        <taxon>Bacteria</taxon>
        <taxon>Pseudomonadati</taxon>
        <taxon>Pseudomonadota</taxon>
        <taxon>Alphaproteobacteria</taxon>
        <taxon>Rhodospirillales</taxon>
        <taxon>Rhodovibrionaceae</taxon>
        <taxon>Tistlia</taxon>
    </lineage>
</organism>
<dbReference type="Pfam" id="PF21686">
    <property type="entry name" value="LigD_Prim-Pol"/>
    <property type="match status" value="1"/>
</dbReference>
<keyword evidence="3 23" id="KW-0436">Ligase</keyword>
<reference evidence="23 24" key="1">
    <citation type="submission" date="2017-04" db="EMBL/GenBank/DDBJ databases">
        <authorList>
            <person name="Afonso C.L."/>
            <person name="Miller P.J."/>
            <person name="Scott M.A."/>
            <person name="Spackman E."/>
            <person name="Goraichik I."/>
            <person name="Dimitrov K.M."/>
            <person name="Suarez D.L."/>
            <person name="Swayne D.E."/>
        </authorList>
    </citation>
    <scope>NUCLEOTIDE SEQUENCE [LARGE SCALE GENOMIC DNA]</scope>
    <source>
        <strain evidence="23 24">USBA 355</strain>
    </source>
</reference>
<dbReference type="GO" id="GO:0003910">
    <property type="term" value="F:DNA ligase (ATP) activity"/>
    <property type="evidence" value="ECO:0007669"/>
    <property type="project" value="UniProtKB-EC"/>
</dbReference>
<dbReference type="NCBIfam" id="TIGR02779">
    <property type="entry name" value="NHEJ_ligase_lig"/>
    <property type="match status" value="1"/>
</dbReference>
<proteinExistence type="predicted"/>
<dbReference type="AlphaFoldDB" id="A0A1Y6CPF6"/>
<keyword evidence="8" id="KW-0547">Nucleotide-binding</keyword>
<dbReference type="GO" id="GO:0005524">
    <property type="term" value="F:ATP binding"/>
    <property type="evidence" value="ECO:0007669"/>
    <property type="project" value="UniProtKB-KW"/>
</dbReference>
<evidence type="ECO:0000256" key="6">
    <source>
        <dbReference type="ARBA" id="ARBA00022722"/>
    </source>
</evidence>
<dbReference type="Pfam" id="PF01068">
    <property type="entry name" value="DNA_ligase_A_M"/>
    <property type="match status" value="1"/>
</dbReference>
<keyword evidence="14" id="KW-0238">DNA-binding</keyword>
<dbReference type="GO" id="GO:0006310">
    <property type="term" value="P:DNA recombination"/>
    <property type="evidence" value="ECO:0007669"/>
    <property type="project" value="UniProtKB-KW"/>
</dbReference>
<dbReference type="InterPro" id="IPR012309">
    <property type="entry name" value="DNA_ligase_ATP-dep_C"/>
</dbReference>
<dbReference type="PANTHER" id="PTHR42705:SF2">
    <property type="entry name" value="BIFUNCTIONAL NON-HOMOLOGOUS END JOINING PROTEIN LIGD"/>
    <property type="match status" value="1"/>
</dbReference>
<evidence type="ECO:0000256" key="13">
    <source>
        <dbReference type="ARBA" id="ARBA00022932"/>
    </source>
</evidence>
<keyword evidence="18" id="KW-0511">Multifunctional enzyme</keyword>
<dbReference type="Pfam" id="PF13298">
    <property type="entry name" value="LigD_N"/>
    <property type="match status" value="1"/>
</dbReference>
<dbReference type="Gene3D" id="3.30.470.30">
    <property type="entry name" value="DNA ligase/mRNA capping enzyme"/>
    <property type="match status" value="1"/>
</dbReference>
<evidence type="ECO:0000256" key="2">
    <source>
        <dbReference type="ARBA" id="ARBA00012727"/>
    </source>
</evidence>
<dbReference type="Proteomes" id="UP000192917">
    <property type="component" value="Unassembled WGS sequence"/>
</dbReference>
<evidence type="ECO:0000256" key="15">
    <source>
        <dbReference type="ARBA" id="ARBA00023172"/>
    </source>
</evidence>
<gene>
    <name evidence="23" type="ORF">SAMN05428998_14130</name>
</gene>
<evidence type="ECO:0000256" key="11">
    <source>
        <dbReference type="ARBA" id="ARBA00022839"/>
    </source>
</evidence>
<dbReference type="InterPro" id="IPR012310">
    <property type="entry name" value="DNA_ligase_ATP-dep_cent"/>
</dbReference>
<protein>
    <recommendedName>
        <fullName evidence="2">DNA ligase (ATP)</fullName>
        <ecNumber evidence="2">6.5.1.1</ecNumber>
    </recommendedName>
    <alternativeName>
        <fullName evidence="19">NHEJ DNA polymerase</fullName>
    </alternativeName>
</protein>
<keyword evidence="7" id="KW-0479">Metal-binding</keyword>
<keyword evidence="12" id="KW-0067">ATP-binding</keyword>
<evidence type="ECO:0000256" key="8">
    <source>
        <dbReference type="ARBA" id="ARBA00022741"/>
    </source>
</evidence>
<dbReference type="InterPro" id="IPR033651">
    <property type="entry name" value="PaeLigD_Pol-like"/>
</dbReference>
<evidence type="ECO:0000256" key="16">
    <source>
        <dbReference type="ARBA" id="ARBA00023204"/>
    </source>
</evidence>
<evidence type="ECO:0000256" key="21">
    <source>
        <dbReference type="SAM" id="MobiDB-lite"/>
    </source>
</evidence>
<accession>A0A1Y6CPF6</accession>
<dbReference type="NCBIfam" id="TIGR02777">
    <property type="entry name" value="LigD_PE_dom"/>
    <property type="match status" value="1"/>
</dbReference>
<dbReference type="InterPro" id="IPR012340">
    <property type="entry name" value="NA-bd_OB-fold"/>
</dbReference>
<keyword evidence="9" id="KW-0227">DNA damage</keyword>
<keyword evidence="17" id="KW-0464">Manganese</keyword>
<feature type="region of interest" description="Disordered" evidence="21">
    <location>
        <begin position="500"/>
        <end position="523"/>
    </location>
</feature>
<dbReference type="STRING" id="560819.SAMN05428998_14130"/>
<dbReference type="EC" id="6.5.1.1" evidence="2"/>
<keyword evidence="4" id="KW-0808">Transferase</keyword>
<dbReference type="SUPFAM" id="SSF50249">
    <property type="entry name" value="Nucleic acid-binding proteins"/>
    <property type="match status" value="1"/>
</dbReference>